<evidence type="ECO:0000256" key="6">
    <source>
        <dbReference type="ARBA" id="ARBA00022619"/>
    </source>
</evidence>
<dbReference type="PANTHER" id="PTHR38011:SF7">
    <property type="entry name" value="2,5-DIAMINO-6-RIBOSYLAMINO-4(3H)-PYRIMIDINONE 5'-PHOSPHATE REDUCTASE"/>
    <property type="match status" value="1"/>
</dbReference>
<proteinExistence type="inferred from homology"/>
<dbReference type="GO" id="GO:0008270">
    <property type="term" value="F:zinc ion binding"/>
    <property type="evidence" value="ECO:0007669"/>
    <property type="project" value="InterPro"/>
</dbReference>
<dbReference type="EC" id="1.1.1.193" evidence="13"/>
<feature type="binding site" evidence="16">
    <location>
        <position position="77"/>
    </location>
    <ligand>
        <name>Zn(2+)</name>
        <dbReference type="ChEBI" id="CHEBI:29105"/>
        <note>catalytic</note>
    </ligand>
</feature>
<dbReference type="GO" id="GO:0008703">
    <property type="term" value="F:5-amino-6-(5-phosphoribosylamino)uracil reductase activity"/>
    <property type="evidence" value="ECO:0007669"/>
    <property type="project" value="UniProtKB-EC"/>
</dbReference>
<feature type="binding site" evidence="15">
    <location>
        <position position="172"/>
    </location>
    <ligand>
        <name>NADP(+)</name>
        <dbReference type="ChEBI" id="CHEBI:58349"/>
    </ligand>
</feature>
<comment type="pathway">
    <text evidence="2 13">Cofactor biosynthesis; riboflavin biosynthesis; 5-amino-6-(D-ribitylamino)uracil from GTP: step 2/4.</text>
</comment>
<sequence>MIANDQLWMSKALQLAHRGIYSTHPNPRVGCVIVAENQVIGQGWHQKAGDPHAEVHALRDAGSNAKDATAYVTLEPCSHFGKTPPCADALIKAGVKRVVVAMQDPNPKVAGRGIARLQAAGIDVTCGVLEQEAYTLNKGFIKRMCTDMPYVTVKLAMSLDGRTAMASGESQWITSSAARQEVQRLRAQSSAVITGADTVLFDDAKLTIRSSELGLDQELTDLAMQRQPLRILIDSNQRVPLDKAFYQSPYSLTVSGVDKPEKLKEQQAWLKLPLNQQSHIDLNTLLAKLAQDYEVNELLVEAGATLAGAFVQAGLVDEFAIFMAGKFLGSSARPLLSLPLDTMSQAINLTIKDIRAVGDDWLIKAFLAA</sequence>
<dbReference type="InterPro" id="IPR011549">
    <property type="entry name" value="RibD_C"/>
</dbReference>
<dbReference type="GO" id="GO:0009231">
    <property type="term" value="P:riboflavin biosynthetic process"/>
    <property type="evidence" value="ECO:0007669"/>
    <property type="project" value="UniProtKB-UniPathway"/>
</dbReference>
<evidence type="ECO:0000256" key="16">
    <source>
        <dbReference type="PIRSR" id="PIRSR006769-3"/>
    </source>
</evidence>
<dbReference type="PIRSF" id="PIRSF006769">
    <property type="entry name" value="RibD"/>
    <property type="match status" value="1"/>
</dbReference>
<dbReference type="SUPFAM" id="SSF53927">
    <property type="entry name" value="Cytidine deaminase-like"/>
    <property type="match status" value="1"/>
</dbReference>
<feature type="binding site" evidence="15">
    <location>
        <position position="202"/>
    </location>
    <ligand>
        <name>NADP(+)</name>
        <dbReference type="ChEBI" id="CHEBI:58349"/>
    </ligand>
</feature>
<protein>
    <recommendedName>
        <fullName evidence="13">Riboflavin biosynthesis protein RibD</fullName>
    </recommendedName>
    <domain>
        <recommendedName>
            <fullName evidence="13">Diaminohydroxyphosphoribosylaminopyrimidine deaminase</fullName>
            <shortName evidence="13">DRAP deaminase</shortName>
            <ecNumber evidence="13">3.5.4.26</ecNumber>
        </recommendedName>
        <alternativeName>
            <fullName evidence="13">Riboflavin-specific deaminase</fullName>
        </alternativeName>
    </domain>
    <domain>
        <recommendedName>
            <fullName evidence="13">5-amino-6-(5-phosphoribosylamino)uracil reductase</fullName>
            <ecNumber evidence="13">1.1.1.193</ecNumber>
        </recommendedName>
        <alternativeName>
            <fullName evidence="13">HTP reductase</fullName>
        </alternativeName>
    </domain>
</protein>
<dbReference type="NCBIfam" id="TIGR00227">
    <property type="entry name" value="ribD_Cterm"/>
    <property type="match status" value="1"/>
</dbReference>
<feature type="active site" description="Proton donor" evidence="14">
    <location>
        <position position="54"/>
    </location>
</feature>
<evidence type="ECO:0000256" key="7">
    <source>
        <dbReference type="ARBA" id="ARBA00022723"/>
    </source>
</evidence>
<keyword evidence="8 13" id="KW-0378">Hydrolase</keyword>
<feature type="binding site" evidence="15">
    <location>
        <position position="206"/>
    </location>
    <ligand>
        <name>substrate</name>
    </ligand>
</feature>
<dbReference type="InterPro" id="IPR050765">
    <property type="entry name" value="Riboflavin_Biosynth_HTPR"/>
</dbReference>
<feature type="binding site" evidence="15">
    <location>
        <position position="235"/>
    </location>
    <ligand>
        <name>NADP(+)</name>
        <dbReference type="ChEBI" id="CHEBI:58349"/>
    </ligand>
</feature>
<evidence type="ECO:0000256" key="11">
    <source>
        <dbReference type="ARBA" id="ARBA00023002"/>
    </source>
</evidence>
<dbReference type="GO" id="GO:0050661">
    <property type="term" value="F:NADP binding"/>
    <property type="evidence" value="ECO:0007669"/>
    <property type="project" value="InterPro"/>
</dbReference>
<feature type="binding site" evidence="15">
    <location>
        <position position="186"/>
    </location>
    <ligand>
        <name>substrate</name>
    </ligand>
</feature>
<dbReference type="Pfam" id="PF01872">
    <property type="entry name" value="RibD_C"/>
    <property type="match status" value="1"/>
</dbReference>
<dbReference type="InterPro" id="IPR016193">
    <property type="entry name" value="Cytidine_deaminase-like"/>
</dbReference>
<evidence type="ECO:0000313" key="19">
    <source>
        <dbReference type="Proteomes" id="UP000273143"/>
    </source>
</evidence>
<comment type="similarity">
    <text evidence="4 13">In the N-terminal section; belongs to the cytidine and deoxycytidylate deaminase family.</text>
</comment>
<dbReference type="InterPro" id="IPR024072">
    <property type="entry name" value="DHFR-like_dom_sf"/>
</dbReference>
<keyword evidence="19" id="KW-1185">Reference proteome</keyword>
<organism evidence="18 19">
    <name type="scientific">Entomomonas moraniae</name>
    <dbReference type="NCBI Taxonomy" id="2213226"/>
    <lineage>
        <taxon>Bacteria</taxon>
        <taxon>Pseudomonadati</taxon>
        <taxon>Pseudomonadota</taxon>
        <taxon>Gammaproteobacteria</taxon>
        <taxon>Pseudomonadales</taxon>
        <taxon>Pseudomonadaceae</taxon>
        <taxon>Entomomonas</taxon>
    </lineage>
</organism>
<dbReference type="PANTHER" id="PTHR38011">
    <property type="entry name" value="DIHYDROFOLATE REDUCTASE FAMILY PROTEIN (AFU_ORTHOLOGUE AFUA_8G06820)"/>
    <property type="match status" value="1"/>
</dbReference>
<comment type="catalytic activity">
    <reaction evidence="13">
        <text>2,5-diamino-6-hydroxy-4-(5-phosphoribosylamino)-pyrimidine + H2O + H(+) = 5-amino-6-(5-phospho-D-ribosylamino)uracil + NH4(+)</text>
        <dbReference type="Rhea" id="RHEA:21868"/>
        <dbReference type="ChEBI" id="CHEBI:15377"/>
        <dbReference type="ChEBI" id="CHEBI:15378"/>
        <dbReference type="ChEBI" id="CHEBI:28938"/>
        <dbReference type="ChEBI" id="CHEBI:58453"/>
        <dbReference type="ChEBI" id="CHEBI:58614"/>
        <dbReference type="EC" id="3.5.4.26"/>
    </reaction>
</comment>
<dbReference type="InterPro" id="IPR016192">
    <property type="entry name" value="APOBEC/CMP_deaminase_Zn-bd"/>
</dbReference>
<dbReference type="Gene3D" id="3.40.140.10">
    <property type="entry name" value="Cytidine Deaminase, domain 2"/>
    <property type="match status" value="1"/>
</dbReference>
<reference evidence="19" key="1">
    <citation type="submission" date="2018-06" db="EMBL/GenBank/DDBJ databases">
        <title>Complete genome of Pseudomonas insecticola strain QZS01.</title>
        <authorList>
            <person name="Wang J."/>
            <person name="Su Q."/>
        </authorList>
    </citation>
    <scope>NUCLEOTIDE SEQUENCE [LARGE SCALE GENOMIC DNA]</scope>
    <source>
        <strain evidence="19">QZS01</strain>
    </source>
</reference>
<dbReference type="RefSeq" id="WP_127164694.1">
    <property type="nucleotide sequence ID" value="NZ_CP029822.1"/>
</dbReference>
<dbReference type="CDD" id="cd01284">
    <property type="entry name" value="Riboflavin_deaminase-reductase"/>
    <property type="match status" value="1"/>
</dbReference>
<evidence type="ECO:0000256" key="10">
    <source>
        <dbReference type="ARBA" id="ARBA00022857"/>
    </source>
</evidence>
<feature type="binding site" evidence="15">
    <location>
        <position position="198"/>
    </location>
    <ligand>
        <name>NADP(+)</name>
        <dbReference type="ChEBI" id="CHEBI:58349"/>
    </ligand>
</feature>
<evidence type="ECO:0000256" key="1">
    <source>
        <dbReference type="ARBA" id="ARBA00002151"/>
    </source>
</evidence>
<dbReference type="KEGG" id="emo:DM558_15225"/>
<keyword evidence="11 13" id="KW-0560">Oxidoreductase</keyword>
<feature type="binding site" evidence="15">
    <location>
        <position position="209"/>
    </location>
    <ligand>
        <name>substrate</name>
    </ligand>
</feature>
<evidence type="ECO:0000256" key="3">
    <source>
        <dbReference type="ARBA" id="ARBA00004910"/>
    </source>
</evidence>
<feature type="binding site" evidence="15">
    <location>
        <position position="301"/>
    </location>
    <ligand>
        <name>substrate</name>
    </ligand>
</feature>
<feature type="binding site" evidence="15">
    <location>
        <position position="156"/>
    </location>
    <ligand>
        <name>NADP(+)</name>
        <dbReference type="ChEBI" id="CHEBI:58349"/>
    </ligand>
</feature>
<accession>A0A3Q9JP48</accession>
<comment type="function">
    <text evidence="1 13">Converts 2,5-diamino-6-(ribosylamino)-4(3h)-pyrimidinone 5'-phosphate into 5-amino-6-(ribosylamino)-2,4(1h,3h)-pyrimidinedione 5'-phosphate.</text>
</comment>
<keyword evidence="10 13" id="KW-0521">NADP</keyword>
<feature type="binding site" evidence="15">
    <location>
        <begin position="303"/>
        <end position="309"/>
    </location>
    <ligand>
        <name>NADP(+)</name>
        <dbReference type="ChEBI" id="CHEBI:58349"/>
    </ligand>
</feature>
<keyword evidence="12" id="KW-0511">Multifunctional enzyme</keyword>
<feature type="binding site" evidence="16">
    <location>
        <position position="52"/>
    </location>
    <ligand>
        <name>Zn(2+)</name>
        <dbReference type="ChEBI" id="CHEBI:29105"/>
        <note>catalytic</note>
    </ligand>
</feature>
<gene>
    <name evidence="18" type="primary">ribD</name>
    <name evidence="18" type="ORF">DM558_15225</name>
</gene>
<evidence type="ECO:0000256" key="4">
    <source>
        <dbReference type="ARBA" id="ARBA00005259"/>
    </source>
</evidence>
<dbReference type="FunFam" id="3.40.140.10:FF:000025">
    <property type="entry name" value="Riboflavin biosynthesis protein RibD"/>
    <property type="match status" value="1"/>
</dbReference>
<name>A0A3Q9JP48_9GAMM</name>
<evidence type="ECO:0000259" key="17">
    <source>
        <dbReference type="PROSITE" id="PS51747"/>
    </source>
</evidence>
<dbReference type="UniPathway" id="UPA00275">
    <property type="reaction ID" value="UER00401"/>
</dbReference>
<keyword evidence="6 13" id="KW-0686">Riboflavin biosynthesis</keyword>
<dbReference type="Gene3D" id="3.40.430.10">
    <property type="entry name" value="Dihydrofolate Reductase, subunit A"/>
    <property type="match status" value="1"/>
</dbReference>
<keyword evidence="7 13" id="KW-0479">Metal-binding</keyword>
<keyword evidence="9 13" id="KW-0862">Zinc</keyword>
<dbReference type="Pfam" id="PF00383">
    <property type="entry name" value="dCMP_cyt_deam_1"/>
    <property type="match status" value="1"/>
</dbReference>
<dbReference type="EC" id="3.5.4.26" evidence="13"/>
<feature type="binding site" evidence="15">
    <location>
        <position position="170"/>
    </location>
    <ligand>
        <name>substrate</name>
    </ligand>
</feature>
<dbReference type="SUPFAM" id="SSF53597">
    <property type="entry name" value="Dihydrofolate reductase-like"/>
    <property type="match status" value="1"/>
</dbReference>
<feature type="domain" description="CMP/dCMP-type deaminase" evidence="17">
    <location>
        <begin position="3"/>
        <end position="125"/>
    </location>
</feature>
<comment type="pathway">
    <text evidence="3 13">Cofactor biosynthesis; riboflavin biosynthesis; 5-amino-6-(D-ribitylamino)uracil from GTP: step 3/4.</text>
</comment>
<evidence type="ECO:0000256" key="15">
    <source>
        <dbReference type="PIRSR" id="PIRSR006769-2"/>
    </source>
</evidence>
<evidence type="ECO:0000256" key="13">
    <source>
        <dbReference type="PIRNR" id="PIRNR006769"/>
    </source>
</evidence>
<dbReference type="PROSITE" id="PS51747">
    <property type="entry name" value="CYT_DCMP_DEAMINASES_2"/>
    <property type="match status" value="1"/>
</dbReference>
<evidence type="ECO:0000256" key="14">
    <source>
        <dbReference type="PIRSR" id="PIRSR006769-1"/>
    </source>
</evidence>
<dbReference type="NCBIfam" id="TIGR00326">
    <property type="entry name" value="eubact_ribD"/>
    <property type="match status" value="1"/>
</dbReference>
<evidence type="ECO:0000256" key="5">
    <source>
        <dbReference type="ARBA" id="ARBA00007417"/>
    </source>
</evidence>
<evidence type="ECO:0000256" key="2">
    <source>
        <dbReference type="ARBA" id="ARBA00004882"/>
    </source>
</evidence>
<evidence type="ECO:0000256" key="9">
    <source>
        <dbReference type="ARBA" id="ARBA00022833"/>
    </source>
</evidence>
<dbReference type="PROSITE" id="PS00903">
    <property type="entry name" value="CYT_DCMP_DEAMINASES_1"/>
    <property type="match status" value="1"/>
</dbReference>
<dbReference type="InterPro" id="IPR002734">
    <property type="entry name" value="RibDG_C"/>
</dbReference>
<comment type="catalytic activity">
    <reaction evidence="13">
        <text>5-amino-6-(5-phospho-D-ribitylamino)uracil + NADP(+) = 5-amino-6-(5-phospho-D-ribosylamino)uracil + NADPH + H(+)</text>
        <dbReference type="Rhea" id="RHEA:17845"/>
        <dbReference type="ChEBI" id="CHEBI:15378"/>
        <dbReference type="ChEBI" id="CHEBI:57783"/>
        <dbReference type="ChEBI" id="CHEBI:58349"/>
        <dbReference type="ChEBI" id="CHEBI:58421"/>
        <dbReference type="ChEBI" id="CHEBI:58453"/>
        <dbReference type="EC" id="1.1.1.193"/>
    </reaction>
</comment>
<feature type="binding site" evidence="16">
    <location>
        <position position="86"/>
    </location>
    <ligand>
        <name>Zn(2+)</name>
        <dbReference type="ChEBI" id="CHEBI:29105"/>
        <note>catalytic</note>
    </ligand>
</feature>
<dbReference type="InterPro" id="IPR002125">
    <property type="entry name" value="CMP_dCMP_dom"/>
</dbReference>
<dbReference type="GO" id="GO:0008835">
    <property type="term" value="F:diaminohydroxyphosphoribosylaminopyrimidine deaminase activity"/>
    <property type="evidence" value="ECO:0007669"/>
    <property type="project" value="UniProtKB-EC"/>
</dbReference>
<dbReference type="EMBL" id="CP029822">
    <property type="protein sequence ID" value="AZS52040.1"/>
    <property type="molecule type" value="Genomic_DNA"/>
</dbReference>
<comment type="similarity">
    <text evidence="5 13">In the C-terminal section; belongs to the HTP reductase family.</text>
</comment>
<dbReference type="InterPro" id="IPR004794">
    <property type="entry name" value="Eubact_RibD"/>
</dbReference>
<evidence type="ECO:0000256" key="12">
    <source>
        <dbReference type="ARBA" id="ARBA00023268"/>
    </source>
</evidence>
<dbReference type="Proteomes" id="UP000273143">
    <property type="component" value="Chromosome"/>
</dbReference>
<comment type="cofactor">
    <cofactor evidence="13 16">
        <name>Zn(2+)</name>
        <dbReference type="ChEBI" id="CHEBI:29105"/>
    </cofactor>
    <text evidence="13 16">Binds 1 zinc ion.</text>
</comment>
<dbReference type="AlphaFoldDB" id="A0A3Q9JP48"/>
<evidence type="ECO:0000313" key="18">
    <source>
        <dbReference type="EMBL" id="AZS52040.1"/>
    </source>
</evidence>
<evidence type="ECO:0000256" key="8">
    <source>
        <dbReference type="ARBA" id="ARBA00022801"/>
    </source>
</evidence>